<evidence type="ECO:0000313" key="2">
    <source>
        <dbReference type="EMBL" id="CAH2276770.1"/>
    </source>
</evidence>
<protein>
    <submittedName>
        <fullName evidence="2">Uncharacterized protein</fullName>
    </submittedName>
</protein>
<name>A0AAD1W0H8_PELCU</name>
<dbReference type="EMBL" id="OW240914">
    <property type="protein sequence ID" value="CAH2276770.1"/>
    <property type="molecule type" value="Genomic_DNA"/>
</dbReference>
<proteinExistence type="predicted"/>
<keyword evidence="3" id="KW-1185">Reference proteome</keyword>
<evidence type="ECO:0000313" key="3">
    <source>
        <dbReference type="Proteomes" id="UP001295444"/>
    </source>
</evidence>
<accession>A0AAD1W0H8</accession>
<gene>
    <name evidence="2" type="ORF">PECUL_23A007310</name>
</gene>
<feature type="non-terminal residue" evidence="2">
    <location>
        <position position="1"/>
    </location>
</feature>
<feature type="region of interest" description="Disordered" evidence="1">
    <location>
        <begin position="1"/>
        <end position="59"/>
    </location>
</feature>
<dbReference type="AlphaFoldDB" id="A0AAD1W0H8"/>
<feature type="compositionally biased region" description="Basic residues" evidence="1">
    <location>
        <begin position="44"/>
        <end position="53"/>
    </location>
</feature>
<dbReference type="Proteomes" id="UP001295444">
    <property type="component" value="Chromosome 03"/>
</dbReference>
<reference evidence="2" key="1">
    <citation type="submission" date="2022-03" db="EMBL/GenBank/DDBJ databases">
        <authorList>
            <person name="Alioto T."/>
            <person name="Alioto T."/>
            <person name="Gomez Garrido J."/>
        </authorList>
    </citation>
    <scope>NUCLEOTIDE SEQUENCE</scope>
</reference>
<evidence type="ECO:0000256" key="1">
    <source>
        <dbReference type="SAM" id="MobiDB-lite"/>
    </source>
</evidence>
<feature type="compositionally biased region" description="Basic residues" evidence="1">
    <location>
        <begin position="1"/>
        <end position="10"/>
    </location>
</feature>
<sequence length="59" mass="6892">QKKRLLKRIKSTSSATKAKLRKRPHSQTPKMATGIRIRASPWRTTHRPTKSRKASWSMH</sequence>
<organism evidence="2 3">
    <name type="scientific">Pelobates cultripes</name>
    <name type="common">Western spadefoot toad</name>
    <dbReference type="NCBI Taxonomy" id="61616"/>
    <lineage>
        <taxon>Eukaryota</taxon>
        <taxon>Metazoa</taxon>
        <taxon>Chordata</taxon>
        <taxon>Craniata</taxon>
        <taxon>Vertebrata</taxon>
        <taxon>Euteleostomi</taxon>
        <taxon>Amphibia</taxon>
        <taxon>Batrachia</taxon>
        <taxon>Anura</taxon>
        <taxon>Pelobatoidea</taxon>
        <taxon>Pelobatidae</taxon>
        <taxon>Pelobates</taxon>
    </lineage>
</organism>